<dbReference type="STRING" id="1097556.R4X7L5"/>
<feature type="region of interest" description="Disordered" evidence="6">
    <location>
        <begin position="184"/>
        <end position="239"/>
    </location>
</feature>
<dbReference type="PRINTS" id="PR00971">
    <property type="entry name" value="RIBOSOMALS10"/>
</dbReference>
<comment type="caution">
    <text evidence="8">The sequence shown here is derived from an EMBL/GenBank/DDBJ whole genome shotgun (WGS) entry which is preliminary data.</text>
</comment>
<sequence>MIRSRALSSLLRSTQPRHISSTAFVLADNPPTNNSKSTQTDLEELPPNVVAAYLDPIRLPKTHGVPSCQLQLRSYDKETLSFFADFAMRAAYHLKLPASGPVPMPKKTERWTVPRGPFVHKKTQENFERITYKRMIKIADGHPEVVERWLSYLNSNVMPGVGMKANTYSFDSLGVGKRMQQAKTEAAIEGSPQEEREIPNLAAEKAKKILSKKEYQDPSDTKQAAVSSPASKSTDAQAS</sequence>
<name>R4X7L5_TAPDE</name>
<dbReference type="GO" id="GO:0003735">
    <property type="term" value="F:structural constituent of ribosome"/>
    <property type="evidence" value="ECO:0007669"/>
    <property type="project" value="InterPro"/>
</dbReference>
<proteinExistence type="inferred from homology"/>
<dbReference type="InterPro" id="IPR036838">
    <property type="entry name" value="Ribosomal_uS10_dom_sf"/>
</dbReference>
<organism evidence="8 9">
    <name type="scientific">Taphrina deformans (strain PYCC 5710 / ATCC 11124 / CBS 356.35 / IMI 108563 / JCM 9778 / NBRC 8474)</name>
    <name type="common">Peach leaf curl fungus</name>
    <name type="synonym">Lalaria deformans</name>
    <dbReference type="NCBI Taxonomy" id="1097556"/>
    <lineage>
        <taxon>Eukaryota</taxon>
        <taxon>Fungi</taxon>
        <taxon>Dikarya</taxon>
        <taxon>Ascomycota</taxon>
        <taxon>Taphrinomycotina</taxon>
        <taxon>Taphrinomycetes</taxon>
        <taxon>Taphrinales</taxon>
        <taxon>Taphrinaceae</taxon>
        <taxon>Taphrina</taxon>
    </lineage>
</organism>
<dbReference type="PANTHER" id="PTHR11700">
    <property type="entry name" value="30S RIBOSOMAL PROTEIN S10 FAMILY MEMBER"/>
    <property type="match status" value="1"/>
</dbReference>
<accession>R4X7L5</accession>
<dbReference type="InterPro" id="IPR027486">
    <property type="entry name" value="Ribosomal_uS10_dom"/>
</dbReference>
<evidence type="ECO:0000256" key="4">
    <source>
        <dbReference type="ARBA" id="ARBA00035261"/>
    </source>
</evidence>
<dbReference type="AlphaFoldDB" id="R4X7L5"/>
<keyword evidence="3" id="KW-0687">Ribonucleoprotein</keyword>
<evidence type="ECO:0000256" key="6">
    <source>
        <dbReference type="SAM" id="MobiDB-lite"/>
    </source>
</evidence>
<comment type="similarity">
    <text evidence="1">Belongs to the universal ribosomal protein uS10 family.</text>
</comment>
<gene>
    <name evidence="8" type="ORF">TAPDE_001101</name>
</gene>
<reference evidence="8 9" key="1">
    <citation type="journal article" date="2013" name="MBio">
        <title>Genome sequencing of the plant pathogen Taphrina deformans, the causal agent of peach leaf curl.</title>
        <authorList>
            <person name="Cisse O.H."/>
            <person name="Almeida J.M.G.C.F."/>
            <person name="Fonseca A."/>
            <person name="Kumar A.A."/>
            <person name="Salojaervi J."/>
            <person name="Overmyer K."/>
            <person name="Hauser P.M."/>
            <person name="Pagni M."/>
        </authorList>
    </citation>
    <scope>NUCLEOTIDE SEQUENCE [LARGE SCALE GENOMIC DNA]</scope>
    <source>
        <strain evidence="9">PYCC 5710 / ATCC 11124 / CBS 356.35 / IMI 108563 / JCM 9778 / NBRC 8474</strain>
    </source>
</reference>
<feature type="compositionally biased region" description="Polar residues" evidence="6">
    <location>
        <begin position="30"/>
        <end position="40"/>
    </location>
</feature>
<evidence type="ECO:0000313" key="8">
    <source>
        <dbReference type="EMBL" id="CCG81395.1"/>
    </source>
</evidence>
<dbReference type="VEuPathDB" id="FungiDB:TAPDE_001101"/>
<evidence type="ECO:0000259" key="7">
    <source>
        <dbReference type="SMART" id="SM01403"/>
    </source>
</evidence>
<dbReference type="Pfam" id="PF00338">
    <property type="entry name" value="Ribosomal_S10"/>
    <property type="match status" value="1"/>
</dbReference>
<dbReference type="EMBL" id="CAHR02000037">
    <property type="protein sequence ID" value="CCG81395.1"/>
    <property type="molecule type" value="Genomic_DNA"/>
</dbReference>
<feature type="domain" description="Small ribosomal subunit protein uS10" evidence="7">
    <location>
        <begin position="69"/>
        <end position="166"/>
    </location>
</feature>
<dbReference type="Gene3D" id="3.30.70.600">
    <property type="entry name" value="Ribosomal protein S10 domain"/>
    <property type="match status" value="1"/>
</dbReference>
<protein>
    <recommendedName>
        <fullName evidence="4">Small ribosomal subunit protein uS10m</fullName>
    </recommendedName>
    <alternativeName>
        <fullName evidence="5">37S ribosomal protein S10, mitochondrial</fullName>
    </alternativeName>
</protein>
<dbReference type="InterPro" id="IPR001848">
    <property type="entry name" value="Ribosomal_uS10"/>
</dbReference>
<feature type="compositionally biased region" description="Polar residues" evidence="6">
    <location>
        <begin position="221"/>
        <end position="239"/>
    </location>
</feature>
<evidence type="ECO:0000256" key="2">
    <source>
        <dbReference type="ARBA" id="ARBA00022980"/>
    </source>
</evidence>
<keyword evidence="2 8" id="KW-0689">Ribosomal protein</keyword>
<evidence type="ECO:0000256" key="5">
    <source>
        <dbReference type="ARBA" id="ARBA00042916"/>
    </source>
</evidence>
<evidence type="ECO:0000256" key="3">
    <source>
        <dbReference type="ARBA" id="ARBA00023274"/>
    </source>
</evidence>
<evidence type="ECO:0000313" key="9">
    <source>
        <dbReference type="Proteomes" id="UP000013776"/>
    </source>
</evidence>
<dbReference type="eggNOG" id="KOG3321">
    <property type="taxonomic scope" value="Eukaryota"/>
</dbReference>
<dbReference type="GO" id="GO:0006412">
    <property type="term" value="P:translation"/>
    <property type="evidence" value="ECO:0007669"/>
    <property type="project" value="InterPro"/>
</dbReference>
<dbReference type="Proteomes" id="UP000013776">
    <property type="component" value="Unassembled WGS sequence"/>
</dbReference>
<dbReference type="HAMAP" id="MF_00508">
    <property type="entry name" value="Ribosomal_uS10"/>
    <property type="match status" value="1"/>
</dbReference>
<dbReference type="SMART" id="SM01403">
    <property type="entry name" value="Ribosomal_S10"/>
    <property type="match status" value="1"/>
</dbReference>
<dbReference type="NCBIfam" id="TIGR01049">
    <property type="entry name" value="rpsJ_bact"/>
    <property type="match status" value="1"/>
</dbReference>
<dbReference type="OrthoDB" id="366214at2759"/>
<evidence type="ECO:0000256" key="1">
    <source>
        <dbReference type="ARBA" id="ARBA00007102"/>
    </source>
</evidence>
<keyword evidence="9" id="KW-1185">Reference proteome</keyword>
<dbReference type="GO" id="GO:0005840">
    <property type="term" value="C:ribosome"/>
    <property type="evidence" value="ECO:0007669"/>
    <property type="project" value="UniProtKB-KW"/>
</dbReference>
<dbReference type="GO" id="GO:1990904">
    <property type="term" value="C:ribonucleoprotein complex"/>
    <property type="evidence" value="ECO:0007669"/>
    <property type="project" value="UniProtKB-KW"/>
</dbReference>
<dbReference type="FunFam" id="3.30.70.600:FF:000003">
    <property type="entry name" value="30S ribosomal protein S10"/>
    <property type="match status" value="1"/>
</dbReference>
<feature type="compositionally biased region" description="Basic and acidic residues" evidence="6">
    <location>
        <begin position="193"/>
        <end position="220"/>
    </location>
</feature>
<feature type="region of interest" description="Disordered" evidence="6">
    <location>
        <begin position="21"/>
        <end position="43"/>
    </location>
</feature>
<dbReference type="SUPFAM" id="SSF54999">
    <property type="entry name" value="Ribosomal protein S10"/>
    <property type="match status" value="1"/>
</dbReference>